<dbReference type="PANTHER" id="PTHR33099:SF7">
    <property type="entry name" value="MYND-TYPE DOMAIN-CONTAINING PROTEIN"/>
    <property type="match status" value="1"/>
</dbReference>
<feature type="region of interest" description="Disordered" evidence="2">
    <location>
        <begin position="1622"/>
        <end position="1665"/>
    </location>
</feature>
<feature type="region of interest" description="Disordered" evidence="2">
    <location>
        <begin position="680"/>
        <end position="730"/>
    </location>
</feature>
<dbReference type="GO" id="GO:0005524">
    <property type="term" value="F:ATP binding"/>
    <property type="evidence" value="ECO:0007669"/>
    <property type="project" value="InterPro"/>
</dbReference>
<feature type="region of interest" description="Disordered" evidence="2">
    <location>
        <begin position="1074"/>
        <end position="1095"/>
    </location>
</feature>
<evidence type="ECO:0000313" key="4">
    <source>
        <dbReference type="EMBL" id="KAF9692850.1"/>
    </source>
</evidence>
<feature type="compositionally biased region" description="Polar residues" evidence="2">
    <location>
        <begin position="1627"/>
        <end position="1644"/>
    </location>
</feature>
<sequence length="1665" mass="188431">MAPVEFHRYIDARGDTIIYKFDPEIARNPDPAWPSDSAISVYHHYVLKKHCTLNHHSDLLPLDLAMERWRNDKQSFQPIIGMVMYKEDDHTGDSFGAQLKTQYMWKGWNHGEGYRRGWAKLQICGLDGSERATGSQQDKRQEPTGLEPFPRVKSAIPPAKEERKDSKDMQDFGDLHAKVYSQSPGDVPKESRDHYDILGLLEGPSLPDAEPGPDLGEPSNEHDQIIGVREEEQDSKVHKQKRNKHKNRGKKFVVDYRLKVEQWPGLLEDHSLLMNNVFKRSTLSNSPLTSIGSLSSMSCRNQNQTVPIAQPNMTQFNAFPTSEDLHRCQSRLYDDSFDPASVLSPAYTVITQAGSGTFGDVYFCLRSSIITTVHNIPKTQADLKVACNDLTKQLVAIKICQGTSVPTLCNEVAVLQIITTTNQAATRNAACGNNTTSCDAFFLSLHQAPCPDQDAHYLTTTTLALVCSLDALLLNTQDVPEPLKWLVYLKISRALEWLTKHCKPGIAHGDLHPGNILLGYPTLDPEEHQQLPQVKLIDFGSSRVADAEPGFEFEYAILYNQTVRRDQSAFLHILAVMMDVMSFDRRSRSRSPRRGSRGRAGSGAELGEFRKCVQRAVKRSSWDHEECLVELERRFGEFAQRRVGGVRVKECEVVWGAVMRVTESCMIRVNVSLARFSSGAPSRRQSHITTPTKHRTSVKMQSHIVDLGGSEMGTDEASETTEESGDVEINSKETFKAQLQECLDEVESEGTYSVFRCHEWYINPGLDIKDLGIVGLPLSTRDAVAIAGKCRKAPFGKGDETVVDEAVRRTWELDATEFGCSNPGWQAYLETLAQEAIQDLGVQVSAHAQPYKLLLYEEGAHFKAHRDTEKTSGMFGTLVVCLPSLHSGGSVHLSHGNKQREMDTASASAFGLQTLAWYSDVQHEIRPVEKGFRLVLTYNLVQDQSMPMQTAAALDASHDRFTTLLQTWNKDYNYLSYLVYPLEHQYSEVSLSMRNLKGQDAARGRYLDHLCKKNGYYWFLTQMTKEQEVEDDYYDTGENGEGDLTFGKIVLPCGRHVDIGLYKVDRSTILTNTEDDLFDRDPDSEDEGEYTGNANAPLTLRYHNSVIILMSKQQMLDSSRRYNRHKPEGLTAFFDLVRDDDVCEPEYRNEVLQLIAQKAFRRVTSQEEDRRPWSSGFMGYSEGERERKREGYAIVFERVAKYCREQNLSSIVRGLLWSTAHDKKWTSSRYLVRLIANQIAWETRTGKGDTWDDWFSHEVDGAPTYAYANELRKALEEISRVLPSDCATSFNQWRTARLERKVRDVRFASLDDAQSILDLIPHISREAYLESVTRVFSSNVRRQVLSRFMHLLADDTSVPRDAVKSTYQRLAETATATLKLSAADITEPEKSPALAQLGRYAGQRIEIGACEIELLNIVNLYLEFGLKNEAVQIFNTCLPTLSTVTEAWSKWKHWFVFVNDLMDLLSRHPNEELNSRRKAFITDVLHSCASYIAQSQPKAPQNWTRAAGSRYHACTCRWCAELNAFLRSPIQRVGRFSCAEKMRQHLEDKLNSEFHTNTEKWGSPYTLVVTKTNNKYERLKAQWRVQVSEMRNELNTMQRTLAPLGIDVEKAADLEAQLARSGAAEEVTNSSQHLEPSSASTQNLAAPRGVAGVKRKSDFVDLTED</sequence>
<evidence type="ECO:0000256" key="1">
    <source>
        <dbReference type="SAM" id="Coils"/>
    </source>
</evidence>
<keyword evidence="5" id="KW-1185">Reference proteome</keyword>
<proteinExistence type="predicted"/>
<evidence type="ECO:0000313" key="5">
    <source>
        <dbReference type="Proteomes" id="UP000651452"/>
    </source>
</evidence>
<comment type="caution">
    <text evidence="4">The sequence shown here is derived from an EMBL/GenBank/DDBJ whole genome shotgun (WGS) entry which is preliminary data.</text>
</comment>
<feature type="region of interest" description="Disordered" evidence="2">
    <location>
        <begin position="200"/>
        <end position="221"/>
    </location>
</feature>
<dbReference type="SMART" id="SM00220">
    <property type="entry name" value="S_TKc"/>
    <property type="match status" value="1"/>
</dbReference>
<evidence type="ECO:0000256" key="2">
    <source>
        <dbReference type="SAM" id="MobiDB-lite"/>
    </source>
</evidence>
<dbReference type="EMBL" id="RZGK01000017">
    <property type="protein sequence ID" value="KAF9692850.1"/>
    <property type="molecule type" value="Genomic_DNA"/>
</dbReference>
<feature type="domain" description="Protein kinase" evidence="3">
    <location>
        <begin position="347"/>
        <end position="761"/>
    </location>
</feature>
<dbReference type="Gene3D" id="1.10.510.10">
    <property type="entry name" value="Transferase(Phosphotransferase) domain 1"/>
    <property type="match status" value="1"/>
</dbReference>
<name>A0A8H7IUB5_9PLEO</name>
<dbReference type="PROSITE" id="PS50011">
    <property type="entry name" value="PROTEIN_KINASE_DOM"/>
    <property type="match status" value="1"/>
</dbReference>
<feature type="region of interest" description="Disordered" evidence="2">
    <location>
        <begin position="229"/>
        <end position="248"/>
    </location>
</feature>
<dbReference type="OrthoDB" id="27483at2759"/>
<evidence type="ECO:0000259" key="3">
    <source>
        <dbReference type="PROSITE" id="PS50011"/>
    </source>
</evidence>
<dbReference type="GO" id="GO:0004672">
    <property type="term" value="F:protein kinase activity"/>
    <property type="evidence" value="ECO:0007669"/>
    <property type="project" value="InterPro"/>
</dbReference>
<feature type="compositionally biased region" description="Basic residues" evidence="2">
    <location>
        <begin position="238"/>
        <end position="248"/>
    </location>
</feature>
<reference evidence="4" key="2">
    <citation type="submission" date="2020-09" db="EMBL/GenBank/DDBJ databases">
        <title>Reference genome assembly for Australian Ascochyta lentis isolate Al4.</title>
        <authorList>
            <person name="Lee R.C."/>
            <person name="Farfan-Caceres L.M."/>
            <person name="Debler J.W."/>
            <person name="Williams A.H."/>
            <person name="Henares B.M."/>
        </authorList>
    </citation>
    <scope>NUCLEOTIDE SEQUENCE</scope>
    <source>
        <strain evidence="4">Al4</strain>
    </source>
</reference>
<dbReference type="SUPFAM" id="SSF56112">
    <property type="entry name" value="Protein kinase-like (PK-like)"/>
    <property type="match status" value="1"/>
</dbReference>
<dbReference type="Gene3D" id="2.60.120.620">
    <property type="entry name" value="q2cbj1_9rhob like domain"/>
    <property type="match status" value="1"/>
</dbReference>
<feature type="region of interest" description="Disordered" evidence="2">
    <location>
        <begin position="129"/>
        <end position="167"/>
    </location>
</feature>
<reference evidence="4" key="1">
    <citation type="submission" date="2018-12" db="EMBL/GenBank/DDBJ databases">
        <authorList>
            <person name="Syme R.A."/>
            <person name="Farfan-Caceres L."/>
            <person name="Lichtenzveig J."/>
        </authorList>
    </citation>
    <scope>NUCLEOTIDE SEQUENCE</scope>
    <source>
        <strain evidence="4">Al4</strain>
    </source>
</reference>
<dbReference type="PANTHER" id="PTHR33099">
    <property type="entry name" value="FE2OG DIOXYGENASE DOMAIN-CONTAINING PROTEIN"/>
    <property type="match status" value="1"/>
</dbReference>
<keyword evidence="1" id="KW-0175">Coiled coil</keyword>
<accession>A0A8H7IUB5</accession>
<protein>
    <recommendedName>
        <fullName evidence="3">Protein kinase domain-containing protein</fullName>
    </recommendedName>
</protein>
<feature type="compositionally biased region" description="Acidic residues" evidence="2">
    <location>
        <begin position="1074"/>
        <end position="1089"/>
    </location>
</feature>
<dbReference type="InterPro" id="IPR011009">
    <property type="entry name" value="Kinase-like_dom_sf"/>
</dbReference>
<organism evidence="4 5">
    <name type="scientific">Ascochyta lentis</name>
    <dbReference type="NCBI Taxonomy" id="205686"/>
    <lineage>
        <taxon>Eukaryota</taxon>
        <taxon>Fungi</taxon>
        <taxon>Dikarya</taxon>
        <taxon>Ascomycota</taxon>
        <taxon>Pezizomycotina</taxon>
        <taxon>Dothideomycetes</taxon>
        <taxon>Pleosporomycetidae</taxon>
        <taxon>Pleosporales</taxon>
        <taxon>Pleosporineae</taxon>
        <taxon>Didymellaceae</taxon>
        <taxon>Ascochyta</taxon>
    </lineage>
</organism>
<gene>
    <name evidence="4" type="ORF">EKO04_009032</name>
</gene>
<feature type="compositionally biased region" description="Acidic residues" evidence="2">
    <location>
        <begin position="713"/>
        <end position="726"/>
    </location>
</feature>
<dbReference type="InterPro" id="IPR000719">
    <property type="entry name" value="Prot_kinase_dom"/>
</dbReference>
<feature type="coiled-coil region" evidence="1">
    <location>
        <begin position="1573"/>
        <end position="1600"/>
    </location>
</feature>
<dbReference type="Proteomes" id="UP000651452">
    <property type="component" value="Unassembled WGS sequence"/>
</dbReference>